<sequence>MANFFKVTPKTQKLGQQCTVNISRLDANGCGVAHYQQKNIFIDGALPSETVVAKVIEQKSKYYRGKLVEIVTAAEHRVKPRCQHFARCGGCDIQHLASEEQLSFKQQKITELFARNEVIQGRQSNNQSLKIKRELPWQTPITDQEWHYRRKARIGVQYNKKGQATIGFRQKASNQLVAIKTCPVLVEPFDSLFYSLNVLIAAVSGKNPIGHIEIIASNVNTLIIRQLVKMSVQDRALWLVFAQQHQCQIMVDDGQSILPLTTCEELSYQIDTDINITFNPDNFIQVNHQINTKMVAMAMAWLALTPQDTVLDLFCGLGNFSLPLAKRVNRVVGVEGVDEMVVQAQQNAQANQLTNCQFYQADLNNDWQSYPWKNETYTKVLIDPARAGAYKAIAQLVKLKIPQLLYVSCDPATLAKDSQLLLSQGYKIEKISLIDMFSHTKHIETMVLFVR</sequence>
<dbReference type="NCBIfam" id="NF009639">
    <property type="entry name" value="PRK13168.1"/>
    <property type="match status" value="1"/>
</dbReference>
<dbReference type="GO" id="GO:0008168">
    <property type="term" value="F:methyltransferase activity"/>
    <property type="evidence" value="ECO:0007669"/>
    <property type="project" value="UniProtKB-KW"/>
</dbReference>
<keyword evidence="4 9" id="KW-0808">Transferase</keyword>
<dbReference type="InterPro" id="IPR030390">
    <property type="entry name" value="MeTrfase_TrmA_AS"/>
</dbReference>
<feature type="binding site" evidence="9">
    <location>
        <position position="88"/>
    </location>
    <ligand>
        <name>[4Fe-4S] cluster</name>
        <dbReference type="ChEBI" id="CHEBI:49883"/>
    </ligand>
</feature>
<dbReference type="EC" id="2.1.1.190" evidence="9"/>
<dbReference type="PROSITE" id="PS51687">
    <property type="entry name" value="SAM_MT_RNA_M5U"/>
    <property type="match status" value="1"/>
</dbReference>
<accession>A0ABU3A028</accession>
<evidence type="ECO:0000259" key="12">
    <source>
        <dbReference type="PROSITE" id="PS50926"/>
    </source>
</evidence>
<dbReference type="PANTHER" id="PTHR11061">
    <property type="entry name" value="RNA M5U METHYLTRANSFERASE"/>
    <property type="match status" value="1"/>
</dbReference>
<proteinExistence type="inferred from homology"/>
<comment type="caution">
    <text evidence="13">The sequence shown here is derived from an EMBL/GenBank/DDBJ whole genome shotgun (WGS) entry which is preliminary data.</text>
</comment>
<name>A0ABU3A028_9GAMM</name>
<feature type="binding site" evidence="9">
    <location>
        <position position="82"/>
    </location>
    <ligand>
        <name>[4Fe-4S] cluster</name>
        <dbReference type="ChEBI" id="CHEBI:49883"/>
    </ligand>
</feature>
<evidence type="ECO:0000256" key="2">
    <source>
        <dbReference type="ARBA" id="ARBA00022552"/>
    </source>
</evidence>
<protein>
    <recommendedName>
        <fullName evidence="9">23S rRNA (uracil(1939)-C(5))-methyltransferase RlmD</fullName>
        <ecNumber evidence="9">2.1.1.190</ecNumber>
    </recommendedName>
    <alternativeName>
        <fullName evidence="9">23S rRNA(m5U1939)-methyltransferase</fullName>
    </alternativeName>
</protein>
<keyword evidence="2 9" id="KW-0698">rRNA processing</keyword>
<dbReference type="Pfam" id="PF01938">
    <property type="entry name" value="TRAM"/>
    <property type="match status" value="1"/>
</dbReference>
<comment type="function">
    <text evidence="9">Catalyzes the formation of 5-methyl-uridine at position 1939 (m5U1939) in 23S rRNA.</text>
</comment>
<keyword evidence="6 9" id="KW-0479">Metal-binding</keyword>
<keyword evidence="3 9" id="KW-0489">Methyltransferase</keyword>
<evidence type="ECO:0000313" key="14">
    <source>
        <dbReference type="Proteomes" id="UP001266357"/>
    </source>
</evidence>
<feature type="binding site" evidence="9 10">
    <location>
        <position position="335"/>
    </location>
    <ligand>
        <name>S-adenosyl-L-methionine</name>
        <dbReference type="ChEBI" id="CHEBI:59789"/>
    </ligand>
</feature>
<dbReference type="PANTHER" id="PTHR11061:SF49">
    <property type="entry name" value="23S RRNA (URACIL(1939)-C(5))-METHYLTRANSFERASE RLMD"/>
    <property type="match status" value="1"/>
</dbReference>
<keyword evidence="14" id="KW-1185">Reference proteome</keyword>
<keyword evidence="7 9" id="KW-0408">Iron</keyword>
<dbReference type="InterPro" id="IPR001566">
    <property type="entry name" value="23S_rRNA_MeTrfase_RlmD"/>
</dbReference>
<comment type="catalytic activity">
    <reaction evidence="9">
        <text>uridine(1939) in 23S rRNA + S-adenosyl-L-methionine = 5-methyluridine(1939) in 23S rRNA + S-adenosyl-L-homocysteine + H(+)</text>
        <dbReference type="Rhea" id="RHEA:42908"/>
        <dbReference type="Rhea" id="RHEA-COMP:10278"/>
        <dbReference type="Rhea" id="RHEA-COMP:10279"/>
        <dbReference type="ChEBI" id="CHEBI:15378"/>
        <dbReference type="ChEBI" id="CHEBI:57856"/>
        <dbReference type="ChEBI" id="CHEBI:59789"/>
        <dbReference type="ChEBI" id="CHEBI:65315"/>
        <dbReference type="ChEBI" id="CHEBI:74447"/>
        <dbReference type="EC" id="2.1.1.190"/>
    </reaction>
</comment>
<feature type="binding site" evidence="9">
    <location>
        <position position="91"/>
    </location>
    <ligand>
        <name>[4Fe-4S] cluster</name>
        <dbReference type="ChEBI" id="CHEBI:49883"/>
    </ligand>
</feature>
<dbReference type="HAMAP" id="MF_01010">
    <property type="entry name" value="23SrRNA_methyltr_RlmD"/>
    <property type="match status" value="1"/>
</dbReference>
<keyword evidence="8 9" id="KW-0411">Iron-sulfur</keyword>
<dbReference type="InterPro" id="IPR012340">
    <property type="entry name" value="NA-bd_OB-fold"/>
</dbReference>
<feature type="binding site" evidence="9">
    <location>
        <position position="362"/>
    </location>
    <ligand>
        <name>S-adenosyl-L-methionine</name>
        <dbReference type="ChEBI" id="CHEBI:59789"/>
    </ligand>
</feature>
<evidence type="ECO:0000256" key="8">
    <source>
        <dbReference type="ARBA" id="ARBA00023014"/>
    </source>
</evidence>
<dbReference type="PROSITE" id="PS01230">
    <property type="entry name" value="TRMA_1"/>
    <property type="match status" value="1"/>
</dbReference>
<reference evidence="13 14" key="1">
    <citation type="submission" date="2023-09" db="EMBL/GenBank/DDBJ databases">
        <authorList>
            <person name="Rey-Velasco X."/>
        </authorList>
    </citation>
    <scope>NUCLEOTIDE SEQUENCE [LARGE SCALE GENOMIC DNA]</scope>
    <source>
        <strain evidence="13 14">W431</strain>
    </source>
</reference>
<dbReference type="InterPro" id="IPR002792">
    <property type="entry name" value="TRAM_dom"/>
</dbReference>
<dbReference type="GO" id="GO:0032259">
    <property type="term" value="P:methylation"/>
    <property type="evidence" value="ECO:0007669"/>
    <property type="project" value="UniProtKB-KW"/>
</dbReference>
<keyword evidence="5 9" id="KW-0949">S-adenosyl-L-methionine</keyword>
<evidence type="ECO:0000256" key="3">
    <source>
        <dbReference type="ARBA" id="ARBA00022603"/>
    </source>
</evidence>
<dbReference type="InterPro" id="IPR029063">
    <property type="entry name" value="SAM-dependent_MTases_sf"/>
</dbReference>
<evidence type="ECO:0000256" key="11">
    <source>
        <dbReference type="PROSITE-ProRule" id="PRU10015"/>
    </source>
</evidence>
<dbReference type="InterPro" id="IPR010280">
    <property type="entry name" value="U5_MeTrfase_fam"/>
</dbReference>
<dbReference type="Gene3D" id="3.40.50.150">
    <property type="entry name" value="Vaccinia Virus protein VP39"/>
    <property type="match status" value="1"/>
</dbReference>
<comment type="similarity">
    <text evidence="9">Belongs to the class I-like SAM-binding methyltransferase superfamily. RNA M5U methyltransferase family. RlmD subfamily.</text>
</comment>
<evidence type="ECO:0000256" key="9">
    <source>
        <dbReference type="HAMAP-Rule" id="MF_01010"/>
    </source>
</evidence>
<feature type="binding site" evidence="9">
    <location>
        <position position="319"/>
    </location>
    <ligand>
        <name>S-adenosyl-L-methionine</name>
        <dbReference type="ChEBI" id="CHEBI:59789"/>
    </ligand>
</feature>
<evidence type="ECO:0000256" key="4">
    <source>
        <dbReference type="ARBA" id="ARBA00022679"/>
    </source>
</evidence>
<dbReference type="Gene3D" id="2.40.50.1070">
    <property type="match status" value="1"/>
</dbReference>
<dbReference type="PROSITE" id="PS50926">
    <property type="entry name" value="TRAM"/>
    <property type="match status" value="1"/>
</dbReference>
<feature type="binding site" evidence="9 10">
    <location>
        <position position="314"/>
    </location>
    <ligand>
        <name>S-adenosyl-L-methionine</name>
        <dbReference type="ChEBI" id="CHEBI:59789"/>
    </ligand>
</feature>
<dbReference type="Gene3D" id="2.40.50.140">
    <property type="entry name" value="Nucleic acid-binding proteins"/>
    <property type="match status" value="1"/>
</dbReference>
<gene>
    <name evidence="9 13" type="primary">rlmD</name>
    <name evidence="13" type="ORF">RM573_07990</name>
</gene>
<dbReference type="RefSeq" id="WP_311579862.1">
    <property type="nucleotide sequence ID" value="NZ_JAVRIF010000003.1"/>
</dbReference>
<evidence type="ECO:0000313" key="13">
    <source>
        <dbReference type="EMBL" id="MDT0603536.1"/>
    </source>
</evidence>
<dbReference type="EMBL" id="JAVRIF010000003">
    <property type="protein sequence ID" value="MDT0603536.1"/>
    <property type="molecule type" value="Genomic_DNA"/>
</dbReference>
<dbReference type="CDD" id="cd02440">
    <property type="entry name" value="AdoMet_MTases"/>
    <property type="match status" value="1"/>
</dbReference>
<feature type="active site" evidence="11">
    <location>
        <position position="409"/>
    </location>
</feature>
<evidence type="ECO:0000256" key="10">
    <source>
        <dbReference type="PROSITE-ProRule" id="PRU01024"/>
    </source>
</evidence>
<dbReference type="NCBIfam" id="TIGR00479">
    <property type="entry name" value="rumA"/>
    <property type="match status" value="1"/>
</dbReference>
<dbReference type="Proteomes" id="UP001266357">
    <property type="component" value="Unassembled WGS sequence"/>
</dbReference>
<organism evidence="13 14">
    <name type="scientific">Thalassotalea castellviae</name>
    <dbReference type="NCBI Taxonomy" id="3075612"/>
    <lineage>
        <taxon>Bacteria</taxon>
        <taxon>Pseudomonadati</taxon>
        <taxon>Pseudomonadota</taxon>
        <taxon>Gammaproteobacteria</taxon>
        <taxon>Alteromonadales</taxon>
        <taxon>Colwelliaceae</taxon>
        <taxon>Thalassotalea</taxon>
    </lineage>
</organism>
<dbReference type="Pfam" id="PF05958">
    <property type="entry name" value="tRNA_U5-meth_tr"/>
    <property type="match status" value="1"/>
</dbReference>
<keyword evidence="1 9" id="KW-0004">4Fe-4S</keyword>
<feature type="domain" description="TRAM" evidence="12">
    <location>
        <begin position="11"/>
        <end position="69"/>
    </location>
</feature>
<dbReference type="SUPFAM" id="SSF50249">
    <property type="entry name" value="Nucleic acid-binding proteins"/>
    <property type="match status" value="1"/>
</dbReference>
<dbReference type="SUPFAM" id="SSF53335">
    <property type="entry name" value="S-adenosyl-L-methionine-dependent methyltransferases"/>
    <property type="match status" value="1"/>
</dbReference>
<evidence type="ECO:0000256" key="6">
    <source>
        <dbReference type="ARBA" id="ARBA00022723"/>
    </source>
</evidence>
<feature type="binding site" evidence="9 10">
    <location>
        <position position="285"/>
    </location>
    <ligand>
        <name>S-adenosyl-L-methionine</name>
        <dbReference type="ChEBI" id="CHEBI:59789"/>
    </ligand>
</feature>
<feature type="binding site" evidence="9">
    <location>
        <position position="182"/>
    </location>
    <ligand>
        <name>[4Fe-4S] cluster</name>
        <dbReference type="ChEBI" id="CHEBI:49883"/>
    </ligand>
</feature>
<evidence type="ECO:0000256" key="1">
    <source>
        <dbReference type="ARBA" id="ARBA00022485"/>
    </source>
</evidence>
<evidence type="ECO:0000256" key="7">
    <source>
        <dbReference type="ARBA" id="ARBA00023004"/>
    </source>
</evidence>
<evidence type="ECO:0000256" key="5">
    <source>
        <dbReference type="ARBA" id="ARBA00022691"/>
    </source>
</evidence>
<feature type="active site" description="Nucleophile" evidence="9 10">
    <location>
        <position position="409"/>
    </location>
</feature>
<feature type="binding site" evidence="9 10">
    <location>
        <position position="383"/>
    </location>
    <ligand>
        <name>S-adenosyl-L-methionine</name>
        <dbReference type="ChEBI" id="CHEBI:59789"/>
    </ligand>
</feature>